<gene>
    <name evidence="1" type="ORF">K1T71_014142</name>
</gene>
<protein>
    <submittedName>
        <fullName evidence="1">Uncharacterized protein</fullName>
    </submittedName>
</protein>
<name>A0ACC1CFG2_9NEOP</name>
<accession>A0ACC1CFG2</accession>
<keyword evidence="2" id="KW-1185">Reference proteome</keyword>
<comment type="caution">
    <text evidence="1">The sequence shown here is derived from an EMBL/GenBank/DDBJ whole genome shotgun (WGS) entry which is preliminary data.</text>
</comment>
<dbReference type="Proteomes" id="UP000824533">
    <property type="component" value="Linkage Group LG28"/>
</dbReference>
<evidence type="ECO:0000313" key="1">
    <source>
        <dbReference type="EMBL" id="KAJ0170214.1"/>
    </source>
</evidence>
<organism evidence="1 2">
    <name type="scientific">Dendrolimus kikuchii</name>
    <dbReference type="NCBI Taxonomy" id="765133"/>
    <lineage>
        <taxon>Eukaryota</taxon>
        <taxon>Metazoa</taxon>
        <taxon>Ecdysozoa</taxon>
        <taxon>Arthropoda</taxon>
        <taxon>Hexapoda</taxon>
        <taxon>Insecta</taxon>
        <taxon>Pterygota</taxon>
        <taxon>Neoptera</taxon>
        <taxon>Endopterygota</taxon>
        <taxon>Lepidoptera</taxon>
        <taxon>Glossata</taxon>
        <taxon>Ditrysia</taxon>
        <taxon>Bombycoidea</taxon>
        <taxon>Lasiocampidae</taxon>
        <taxon>Dendrolimus</taxon>
    </lineage>
</organism>
<evidence type="ECO:0000313" key="2">
    <source>
        <dbReference type="Proteomes" id="UP000824533"/>
    </source>
</evidence>
<reference evidence="1 2" key="1">
    <citation type="journal article" date="2021" name="Front. Genet.">
        <title>Chromosome-Level Genome Assembly Reveals Significant Gene Expansion in the Toll and IMD Signaling Pathways of Dendrolimus kikuchii.</title>
        <authorList>
            <person name="Zhou J."/>
            <person name="Wu P."/>
            <person name="Xiong Z."/>
            <person name="Liu N."/>
            <person name="Zhao N."/>
            <person name="Ji M."/>
            <person name="Qiu Y."/>
            <person name="Yang B."/>
        </authorList>
    </citation>
    <scope>NUCLEOTIDE SEQUENCE [LARGE SCALE GENOMIC DNA]</scope>
    <source>
        <strain evidence="1">Ann1</strain>
    </source>
</reference>
<dbReference type="EMBL" id="CM034414">
    <property type="protein sequence ID" value="KAJ0170214.1"/>
    <property type="molecule type" value="Genomic_DNA"/>
</dbReference>
<sequence length="538" mass="59600">MLKNPLYIYGPKNVPVPSDLNFGSYILDSMWNHRDNVALIDGGTDEAITYKEIAQQSMNFAVSLTRMGVKKDDVVAIFSENRKEFWGAVIGVACAGAVLTPINTAYVGDEMRHVLKISKPKYMIISPAMYKTHEKMLRSIDCIKKFIVFGNERYPITFSYDALAIADGREMKDIKYENFMPVDVKGQTDTLLIVYSSGTTGLPKGVMLTHLNVILQCCMPSSHNPLEITITITPWYHVMGFVGLLAGLAVGRTGIYFAKFDLELYLRTIEKYKAVQLTVVPPVLIAACKFPKKYDLSSVRLIYSGAAPLHKDTINAVPERFPNVQAVLQGYGSSEATLALTRFSYDDYSICKTGSVGKVVPGAIVKIVDTKTRKPLGPNQQGEICAKGDVLMKGYVGKPRGDDFDDEGFYKTGDVGYYDEDGQFYITDRLKELIKYKAYQVPPAELEAVLLQHEAIKDAGVVGIEDKSAGEVPLAFVVLQPGKTASEQEIKDFIAERLSNPKHLRGGVRFLEQIPKTPSGKILRKDLKKLATTGRSKL</sequence>
<proteinExistence type="predicted"/>